<dbReference type="EMBL" id="CP001736">
    <property type="protein sequence ID" value="ADB34883.1"/>
    <property type="molecule type" value="Genomic_DNA"/>
</dbReference>
<feature type="region of interest" description="Disordered" evidence="2">
    <location>
        <begin position="304"/>
        <end position="342"/>
    </location>
</feature>
<dbReference type="SUPFAM" id="SSF53067">
    <property type="entry name" value="Actin-like ATPase domain"/>
    <property type="match status" value="1"/>
</dbReference>
<dbReference type="PANTHER" id="PTHR18964">
    <property type="entry name" value="ROK (REPRESSOR, ORF, KINASE) FAMILY"/>
    <property type="match status" value="1"/>
</dbReference>
<gene>
    <name evidence="3" type="ordered locus">Kfla_5879</name>
</gene>
<dbReference type="Pfam" id="PF00480">
    <property type="entry name" value="ROK"/>
    <property type="match status" value="1"/>
</dbReference>
<comment type="similarity">
    <text evidence="1">Belongs to the ROK (NagC/XylR) family.</text>
</comment>
<keyword evidence="4" id="KW-1185">Reference proteome</keyword>
<dbReference type="InterPro" id="IPR043129">
    <property type="entry name" value="ATPase_NBD"/>
</dbReference>
<dbReference type="PANTHER" id="PTHR18964:SF149">
    <property type="entry name" value="BIFUNCTIONAL UDP-N-ACETYLGLUCOSAMINE 2-EPIMERASE_N-ACETYLMANNOSAMINE KINASE"/>
    <property type="match status" value="1"/>
</dbReference>
<dbReference type="AlphaFoldDB" id="D2PRG5"/>
<dbReference type="Proteomes" id="UP000007967">
    <property type="component" value="Chromosome"/>
</dbReference>
<dbReference type="Gene3D" id="3.30.420.40">
    <property type="match status" value="2"/>
</dbReference>
<evidence type="ECO:0000313" key="3">
    <source>
        <dbReference type="EMBL" id="ADB34883.1"/>
    </source>
</evidence>
<name>D2PRG5_KRIFD</name>
<evidence type="ECO:0000256" key="1">
    <source>
        <dbReference type="ARBA" id="ARBA00006479"/>
    </source>
</evidence>
<dbReference type="KEGG" id="kfl:Kfla_5879"/>
<proteinExistence type="inferred from homology"/>
<dbReference type="HOGENOM" id="CLU_036604_0_4_11"/>
<dbReference type="InterPro" id="IPR000600">
    <property type="entry name" value="ROK"/>
</dbReference>
<protein>
    <submittedName>
        <fullName evidence="3">ROK family protein</fullName>
    </submittedName>
</protein>
<reference evidence="3 4" key="2">
    <citation type="journal article" date="2010" name="Stand. Genomic Sci.">
        <title>Complete genome sequence of Kribbella flavida type strain (IFO 14399).</title>
        <authorList>
            <person name="Pukall R."/>
            <person name="Lapidus A."/>
            <person name="Glavina Del Rio T."/>
            <person name="Copeland A."/>
            <person name="Tice H."/>
            <person name="Cheng J.-F."/>
            <person name="Lucas S."/>
            <person name="Chen F."/>
            <person name="Nolan M."/>
            <person name="LaButti K."/>
            <person name="Pati A."/>
            <person name="Ivanova N."/>
            <person name="Mavrommatis K."/>
            <person name="Mikhailova N."/>
            <person name="Pitluck S."/>
            <person name="Bruce D."/>
            <person name="Goodwin L."/>
            <person name="Land M."/>
            <person name="Hauser L."/>
            <person name="Chang Y.-J."/>
            <person name="Jeffries C.D."/>
            <person name="Chen A."/>
            <person name="Palaniappan K."/>
            <person name="Chain P."/>
            <person name="Rohde M."/>
            <person name="Goeker M."/>
            <person name="Bristow J."/>
            <person name="Eisen J.A."/>
            <person name="Markowitz V."/>
            <person name="Hugenholtz P."/>
            <person name="Kyrpides N.C."/>
            <person name="Klenk H.-P."/>
            <person name="Brettin T."/>
        </authorList>
    </citation>
    <scope>NUCLEOTIDE SEQUENCE [LARGE SCALE GENOMIC DNA]</scope>
    <source>
        <strain evidence="4">DSM 17836 / JCM 10339 / NBRC 14399</strain>
    </source>
</reference>
<reference evidence="4" key="1">
    <citation type="submission" date="2009-09" db="EMBL/GenBank/DDBJ databases">
        <title>The complete genome of Kribbella flavida DSM 17836.</title>
        <authorList>
            <consortium name="US DOE Joint Genome Institute (JGI-PGF)"/>
            <person name="Lucas S."/>
            <person name="Copeland A."/>
            <person name="Lapidus A."/>
            <person name="Glavina del Rio T."/>
            <person name="Dalin E."/>
            <person name="Tice H."/>
            <person name="Bruce D."/>
            <person name="Goodwin L."/>
            <person name="Pitluck S."/>
            <person name="Kyrpides N."/>
            <person name="Mavromatis K."/>
            <person name="Ivanova N."/>
            <person name="Saunders E."/>
            <person name="Brettin T."/>
            <person name="Detter J.C."/>
            <person name="Han C."/>
            <person name="Larimer F."/>
            <person name="Land M."/>
            <person name="Hauser L."/>
            <person name="Markowitz V."/>
            <person name="Cheng J.-F."/>
            <person name="Hugenholtz P."/>
            <person name="Woyke T."/>
            <person name="Wu D."/>
            <person name="Pukall R."/>
            <person name="Klenk H.-P."/>
            <person name="Eisen J.A."/>
        </authorList>
    </citation>
    <scope>NUCLEOTIDE SEQUENCE [LARGE SCALE GENOMIC DNA]</scope>
    <source>
        <strain evidence="4">DSM 17836 / JCM 10339 / NBRC 14399</strain>
    </source>
</reference>
<organism evidence="3 4">
    <name type="scientific">Kribbella flavida (strain DSM 17836 / JCM 10339 / NBRC 14399)</name>
    <dbReference type="NCBI Taxonomy" id="479435"/>
    <lineage>
        <taxon>Bacteria</taxon>
        <taxon>Bacillati</taxon>
        <taxon>Actinomycetota</taxon>
        <taxon>Actinomycetes</taxon>
        <taxon>Propionibacteriales</taxon>
        <taxon>Kribbellaceae</taxon>
        <taxon>Kribbella</taxon>
    </lineage>
</organism>
<evidence type="ECO:0000313" key="4">
    <source>
        <dbReference type="Proteomes" id="UP000007967"/>
    </source>
</evidence>
<accession>D2PRG5</accession>
<sequence>MKCGLVAADGAVLHRETRPTPRALTDAGGGGRAVLDALLEAVLELGQKAAADGHAVRAVGVVVPGIINAQHGTVSAENLAWVGTPVLAELQAAVGPDRQVTLAHDVRAGGYAELREGALTGTTNSLFLPLGTGIAAAMVVDGSLVSGDGYAGELGHTRFVHGEAAELCACGQYGCLETVASAAALARRYGVRTGRVVDGAREVLELLGEGDPDAAAVWEEALSALIDALVLYTTLVAPTRIAIGGGLVGAGETLLAPLRAGLHERLTFQREPEIVAAVLGEEAGCLGAALMAWDRVALEAAPPARISPGRTAVPEASTQARPEADPDASPAVGVEESGEQAV</sequence>
<evidence type="ECO:0000256" key="2">
    <source>
        <dbReference type="SAM" id="MobiDB-lite"/>
    </source>
</evidence>
<dbReference type="eggNOG" id="COG1940">
    <property type="taxonomic scope" value="Bacteria"/>
</dbReference>
<dbReference type="STRING" id="479435.Kfla_5879"/>